<feature type="transmembrane region" description="Helical" evidence="1">
    <location>
        <begin position="21"/>
        <end position="46"/>
    </location>
</feature>
<dbReference type="EMBL" id="PDEA01000001">
    <property type="protein sequence ID" value="PEH87978.1"/>
    <property type="molecule type" value="Genomic_DNA"/>
</dbReference>
<evidence type="ECO:0000313" key="2">
    <source>
        <dbReference type="EMBL" id="PEH87978.1"/>
    </source>
</evidence>
<protein>
    <submittedName>
        <fullName evidence="2">Iron transporter</fullName>
    </submittedName>
</protein>
<gene>
    <name evidence="2" type="ORF">CRM82_04530</name>
</gene>
<dbReference type="AlphaFoldDB" id="A0A2A7URS7"/>
<dbReference type="RefSeq" id="WP_098066028.1">
    <property type="nucleotide sequence ID" value="NZ_DALZQJ010000006.1"/>
</dbReference>
<dbReference type="GeneID" id="80799855"/>
<name>A0A2A7URS7_COMTR</name>
<comment type="caution">
    <text evidence="2">The sequence shown here is derived from an EMBL/GenBank/DDBJ whole genome shotgun (WGS) entry which is preliminary data.</text>
</comment>
<reference evidence="3" key="1">
    <citation type="submission" date="2017-09" db="EMBL/GenBank/DDBJ databases">
        <title>FDA dAtabase for Regulatory Grade micrObial Sequences (FDA-ARGOS): Supporting development and validation of Infectious Disease Dx tests.</title>
        <authorList>
            <person name="Minogue T."/>
            <person name="Wolcott M."/>
            <person name="Wasieloski L."/>
            <person name="Aguilar W."/>
            <person name="Moore D."/>
            <person name="Tallon L."/>
            <person name="Sadzewicz L."/>
            <person name="Ott S."/>
            <person name="Zhao X."/>
            <person name="Nagaraj S."/>
            <person name="Vavikolanu K."/>
            <person name="Aluvathingal J."/>
            <person name="Nadendla S."/>
            <person name="Sichtig H."/>
        </authorList>
    </citation>
    <scope>NUCLEOTIDE SEQUENCE [LARGE SCALE GENOMIC DNA]</scope>
    <source>
        <strain evidence="3">FDAARGOS_394</strain>
    </source>
</reference>
<sequence length="109" mass="11220">MSAPAGKQVPLAPMWRYRGEVLLRAVFALGGGYALSAAWAAAAGLAAVQWLSMSRMDAVMWSTVLSFVVYAVVVLWAFACGSTRKVCAAIGGGTALLVAAAWLLSGGQA</sequence>
<keyword evidence="1" id="KW-0472">Membrane</keyword>
<accession>A0A2A7URS7</accession>
<feature type="transmembrane region" description="Helical" evidence="1">
    <location>
        <begin position="58"/>
        <end position="79"/>
    </location>
</feature>
<evidence type="ECO:0000313" key="3">
    <source>
        <dbReference type="Proteomes" id="UP000220246"/>
    </source>
</evidence>
<proteinExistence type="predicted"/>
<feature type="transmembrane region" description="Helical" evidence="1">
    <location>
        <begin position="86"/>
        <end position="104"/>
    </location>
</feature>
<evidence type="ECO:0000256" key="1">
    <source>
        <dbReference type="SAM" id="Phobius"/>
    </source>
</evidence>
<keyword evidence="1" id="KW-0812">Transmembrane</keyword>
<dbReference type="Proteomes" id="UP000220246">
    <property type="component" value="Unassembled WGS sequence"/>
</dbReference>
<keyword evidence="1" id="KW-1133">Transmembrane helix</keyword>
<organism evidence="2 3">
    <name type="scientific">Comamonas terrigena</name>
    <dbReference type="NCBI Taxonomy" id="32013"/>
    <lineage>
        <taxon>Bacteria</taxon>
        <taxon>Pseudomonadati</taxon>
        <taxon>Pseudomonadota</taxon>
        <taxon>Betaproteobacteria</taxon>
        <taxon>Burkholderiales</taxon>
        <taxon>Comamonadaceae</taxon>
        <taxon>Comamonas</taxon>
    </lineage>
</organism>
<keyword evidence="3" id="KW-1185">Reference proteome</keyword>
<dbReference type="STRING" id="1219032.GCA_001515545_03932"/>